<accession>A0ABT0IJ58</accession>
<sequence length="274" mass="28141">MSYDPAGTDPARTPRTRPAPRHLGARAGAEHPESPEGRAKGPAAPGVSPDPVQHSGQPGQVPPPPPGPGTGHTPPHAGQHQAPPAPPATPNGDPAATAHFPPITADTAPPPPSTGHSTGVGTGTGTGTGVGTGAGTGTAGHVPPAPAADPRTGAHGVRTGDRAGDRTAGHDKDHDELLPAHERDELTRRMQHALSEFVDSPQRAVREAAGVLEAATEQLTAALDERRRSLRTGWDGDGEGRAGRKGEAGPAHDTEQLRVTLRAYREMTERLLRL</sequence>
<feature type="compositionally biased region" description="Basic and acidic residues" evidence="1">
    <location>
        <begin position="238"/>
        <end position="256"/>
    </location>
</feature>
<organism evidence="2 3">
    <name type="scientific">Streptomyces lichenis</name>
    <dbReference type="NCBI Taxonomy" id="2306967"/>
    <lineage>
        <taxon>Bacteria</taxon>
        <taxon>Bacillati</taxon>
        <taxon>Actinomycetota</taxon>
        <taxon>Actinomycetes</taxon>
        <taxon>Kitasatosporales</taxon>
        <taxon>Streptomycetaceae</taxon>
        <taxon>Streptomyces</taxon>
    </lineage>
</organism>
<feature type="compositionally biased region" description="Low complexity" evidence="1">
    <location>
        <begin position="71"/>
        <end position="82"/>
    </location>
</feature>
<proteinExistence type="predicted"/>
<dbReference type="RefSeq" id="WP_248637129.1">
    <property type="nucleotide sequence ID" value="NZ_JALPTH010000039.1"/>
</dbReference>
<reference evidence="2 3" key="1">
    <citation type="submission" date="2022-04" db="EMBL/GenBank/DDBJ databases">
        <title>Streptomyces sp. nov. LCR6-01 isolated from Lichen of Dirinaria sp.</title>
        <authorList>
            <person name="Kanchanasin P."/>
            <person name="Tanasupawat S."/>
            <person name="Phongsopitanun W."/>
        </authorList>
    </citation>
    <scope>NUCLEOTIDE SEQUENCE [LARGE SCALE GENOMIC DNA]</scope>
    <source>
        <strain evidence="2 3">LCR6-01</strain>
    </source>
</reference>
<feature type="compositionally biased region" description="Basic and acidic residues" evidence="1">
    <location>
        <begin position="28"/>
        <end position="39"/>
    </location>
</feature>
<evidence type="ECO:0000256" key="1">
    <source>
        <dbReference type="SAM" id="MobiDB-lite"/>
    </source>
</evidence>
<feature type="region of interest" description="Disordered" evidence="1">
    <location>
        <begin position="224"/>
        <end position="256"/>
    </location>
</feature>
<feature type="compositionally biased region" description="Gly residues" evidence="1">
    <location>
        <begin position="118"/>
        <end position="138"/>
    </location>
</feature>
<feature type="compositionally biased region" description="Basic and acidic residues" evidence="1">
    <location>
        <begin position="158"/>
        <end position="188"/>
    </location>
</feature>
<keyword evidence="3" id="KW-1185">Reference proteome</keyword>
<feature type="compositionally biased region" description="Low complexity" evidence="1">
    <location>
        <begin position="90"/>
        <end position="107"/>
    </location>
</feature>
<comment type="caution">
    <text evidence="2">The sequence shown here is derived from an EMBL/GenBank/DDBJ whole genome shotgun (WGS) entry which is preliminary data.</text>
</comment>
<evidence type="ECO:0000313" key="2">
    <source>
        <dbReference type="EMBL" id="MCK8681302.1"/>
    </source>
</evidence>
<name>A0ABT0IJ58_9ACTN</name>
<dbReference type="EMBL" id="JALPTH010000039">
    <property type="protein sequence ID" value="MCK8681302.1"/>
    <property type="molecule type" value="Genomic_DNA"/>
</dbReference>
<evidence type="ECO:0000313" key="3">
    <source>
        <dbReference type="Proteomes" id="UP001522868"/>
    </source>
</evidence>
<gene>
    <name evidence="2" type="ORF">M1O15_28685</name>
</gene>
<feature type="compositionally biased region" description="Basic residues" evidence="1">
    <location>
        <begin position="14"/>
        <end position="24"/>
    </location>
</feature>
<feature type="region of interest" description="Disordered" evidence="1">
    <location>
        <begin position="1"/>
        <end position="188"/>
    </location>
</feature>
<dbReference type="Proteomes" id="UP001522868">
    <property type="component" value="Unassembled WGS sequence"/>
</dbReference>
<protein>
    <submittedName>
        <fullName evidence="2">Uncharacterized protein</fullName>
    </submittedName>
</protein>